<gene>
    <name evidence="1" type="ORF">LCGC14_0703500</name>
</gene>
<dbReference type="AlphaFoldDB" id="A0A0F9QH63"/>
<organism evidence="1">
    <name type="scientific">marine sediment metagenome</name>
    <dbReference type="NCBI Taxonomy" id="412755"/>
    <lineage>
        <taxon>unclassified sequences</taxon>
        <taxon>metagenomes</taxon>
        <taxon>ecological metagenomes</taxon>
    </lineage>
</organism>
<dbReference type="InterPro" id="IPR017853">
    <property type="entry name" value="GH"/>
</dbReference>
<reference evidence="1" key="1">
    <citation type="journal article" date="2015" name="Nature">
        <title>Complex archaea that bridge the gap between prokaryotes and eukaryotes.</title>
        <authorList>
            <person name="Spang A."/>
            <person name="Saw J.H."/>
            <person name="Jorgensen S.L."/>
            <person name="Zaremba-Niedzwiedzka K."/>
            <person name="Martijn J."/>
            <person name="Lind A.E."/>
            <person name="van Eijk R."/>
            <person name="Schleper C."/>
            <person name="Guy L."/>
            <person name="Ettema T.J."/>
        </authorList>
    </citation>
    <scope>NUCLEOTIDE SEQUENCE</scope>
</reference>
<evidence type="ECO:0000313" key="1">
    <source>
        <dbReference type="EMBL" id="KKN43415.1"/>
    </source>
</evidence>
<sequence length="423" mass="49179">MSFKFRWNVYTDQPHNIALKKERLRYHLKHTGSYFGFLASNISRAVPILSRYREYRKKMYAEPVRIESPVAISVSPSDERAEEVLELLKETGVRKTLVRIPSWESGKLDVFEKFFKLLPEYDIELTIALLQQRDDVFNPSRWQHFLEEVFSRFGGDASFFEIGHAWNRTKWGVWSYREYLKLALPAVSLAEKYNVKLVGPAVIDFEFHLYPPVLNAIPFSKVSSLLYVDRMGAPENLQYGWDTSRKVALLKAVVDGSCGRKRDLWITEVNWPLKGAGKYSPASGKPNVSEEEQANYLVRYFILCLTSGFVERIYWWQLVAPGYGLIDSRKKEWRKRPSFHALKTMVSHLEGSTFAGKIPHPEVLIFSFYKGKNNFVVCWTNGTPCEYVFPRRITGMMSRDGEEIPFKDDRIKIDACPKYVFIE</sequence>
<evidence type="ECO:0008006" key="2">
    <source>
        <dbReference type="Google" id="ProtNLM"/>
    </source>
</evidence>
<dbReference type="EMBL" id="LAZR01001513">
    <property type="protein sequence ID" value="KKN43415.1"/>
    <property type="molecule type" value="Genomic_DNA"/>
</dbReference>
<dbReference type="SUPFAM" id="SSF51445">
    <property type="entry name" value="(Trans)glycosidases"/>
    <property type="match status" value="1"/>
</dbReference>
<comment type="caution">
    <text evidence="1">The sequence shown here is derived from an EMBL/GenBank/DDBJ whole genome shotgun (WGS) entry which is preliminary data.</text>
</comment>
<proteinExistence type="predicted"/>
<accession>A0A0F9QH63</accession>
<name>A0A0F9QH63_9ZZZZ</name>
<protein>
    <recommendedName>
        <fullName evidence="2">Glycoside hydrolase family 42 N-terminal domain-containing protein</fullName>
    </recommendedName>
</protein>
<dbReference type="Gene3D" id="3.20.20.80">
    <property type="entry name" value="Glycosidases"/>
    <property type="match status" value="1"/>
</dbReference>